<comment type="caution">
    <text evidence="2">The sequence shown here is derived from an EMBL/GenBank/DDBJ whole genome shotgun (WGS) entry which is preliminary data.</text>
</comment>
<dbReference type="Pfam" id="PF13416">
    <property type="entry name" value="SBP_bac_8"/>
    <property type="match status" value="1"/>
</dbReference>
<dbReference type="PANTHER" id="PTHR43649">
    <property type="entry name" value="ARABINOSE-BINDING PROTEIN-RELATED"/>
    <property type="match status" value="1"/>
</dbReference>
<evidence type="ECO:0000313" key="3">
    <source>
        <dbReference type="Proteomes" id="UP000632222"/>
    </source>
</evidence>
<feature type="chain" id="PRO_5046338312" evidence="1">
    <location>
        <begin position="18"/>
        <end position="391"/>
    </location>
</feature>
<accession>A0ABQ2CW17</accession>
<dbReference type="SUPFAM" id="SSF53850">
    <property type="entry name" value="Periplasmic binding protein-like II"/>
    <property type="match status" value="1"/>
</dbReference>
<dbReference type="Gene3D" id="3.40.190.10">
    <property type="entry name" value="Periplasmic binding protein-like II"/>
    <property type="match status" value="1"/>
</dbReference>
<dbReference type="PANTHER" id="PTHR43649:SF30">
    <property type="entry name" value="ABC TRANSPORTER SUBSTRATE-BINDING PROTEIN"/>
    <property type="match status" value="1"/>
</dbReference>
<dbReference type="InterPro" id="IPR050490">
    <property type="entry name" value="Bact_solute-bd_prot1"/>
</dbReference>
<gene>
    <name evidence="2" type="ORF">GCM10008938_10740</name>
</gene>
<dbReference type="InterPro" id="IPR006059">
    <property type="entry name" value="SBP"/>
</dbReference>
<proteinExistence type="predicted"/>
<organism evidence="2 3">
    <name type="scientific">Deinococcus roseus</name>
    <dbReference type="NCBI Taxonomy" id="392414"/>
    <lineage>
        <taxon>Bacteria</taxon>
        <taxon>Thermotogati</taxon>
        <taxon>Deinococcota</taxon>
        <taxon>Deinococci</taxon>
        <taxon>Deinococcales</taxon>
        <taxon>Deinococcaceae</taxon>
        <taxon>Deinococcus</taxon>
    </lineage>
</organism>
<keyword evidence="1" id="KW-0732">Signal</keyword>
<sequence length="391" mass="43074">MKRLTVLMLLLLGSAQAKTEIKIWHYLLAEPSPTLFNQFAAEFNKSQDDYVIKPEYAGGYKEMGQKIIASIRANTTPPAVLIDNAFFVRLMQGGQLKDLDKFTGVIPESLSSDIYPVAWNIGKNKDGRFGLPWAASSMLMFFNGAAFKAKNIALPDTWPEFYAAAQKLTGRGTSGVSFITESWIFASMVYSQGGDLVKDGKPNLLDPVVVESLQQLVNLKNKKALIPRATSEVQNAVIDFLRTKTFMVVAPSSAFPLAFKNPNYLSLQVSAYPLPGSSIAGEGQIAVMKSASDAQARGIMEFWKFLLKPENLKTFANGSYYVPVRKSVARQLTDDPILVAAVKSFERAQNLPAVPQLDDWRLDLEIAIEKALKGNVPVEQALKEAQQNALK</sequence>
<evidence type="ECO:0000313" key="2">
    <source>
        <dbReference type="EMBL" id="GGJ26410.1"/>
    </source>
</evidence>
<feature type="signal peptide" evidence="1">
    <location>
        <begin position="1"/>
        <end position="17"/>
    </location>
</feature>
<dbReference type="EMBL" id="BMOD01000002">
    <property type="protein sequence ID" value="GGJ26410.1"/>
    <property type="molecule type" value="Genomic_DNA"/>
</dbReference>
<keyword evidence="3" id="KW-1185">Reference proteome</keyword>
<protein>
    <submittedName>
        <fullName evidence="2">ABC transporter substrate-binding protein</fullName>
    </submittedName>
</protein>
<reference evidence="3" key="1">
    <citation type="journal article" date="2019" name="Int. J. Syst. Evol. Microbiol.">
        <title>The Global Catalogue of Microorganisms (GCM) 10K type strain sequencing project: providing services to taxonomists for standard genome sequencing and annotation.</title>
        <authorList>
            <consortium name="The Broad Institute Genomics Platform"/>
            <consortium name="The Broad Institute Genome Sequencing Center for Infectious Disease"/>
            <person name="Wu L."/>
            <person name="Ma J."/>
        </authorList>
    </citation>
    <scope>NUCLEOTIDE SEQUENCE [LARGE SCALE GENOMIC DNA]</scope>
    <source>
        <strain evidence="3">JCM 14370</strain>
    </source>
</reference>
<evidence type="ECO:0000256" key="1">
    <source>
        <dbReference type="SAM" id="SignalP"/>
    </source>
</evidence>
<dbReference type="Proteomes" id="UP000632222">
    <property type="component" value="Unassembled WGS sequence"/>
</dbReference>
<name>A0ABQ2CW17_9DEIO</name>
<dbReference type="RefSeq" id="WP_189000998.1">
    <property type="nucleotide sequence ID" value="NZ_BMOD01000002.1"/>
</dbReference>